<keyword evidence="5 9" id="KW-0805">Transcription regulation</keyword>
<keyword evidence="6 10" id="KW-0175">Coiled coil</keyword>
<comment type="subcellular location">
    <subcellularLocation>
        <location evidence="1 9">Nucleus</location>
    </subcellularLocation>
</comment>
<dbReference type="InterPro" id="IPR015418">
    <property type="entry name" value="Eaf6"/>
</dbReference>
<dbReference type="PANTHER" id="PTHR13476">
    <property type="entry name" value="CHROMATIN MODIFICATION-RELATED PROTEIN MEAF6"/>
    <property type="match status" value="1"/>
</dbReference>
<proteinExistence type="inferred from homology"/>
<keyword evidence="8 9" id="KW-0539">Nucleus</keyword>
<reference evidence="12 13" key="1">
    <citation type="submission" date="2018-11" db="EMBL/GenBank/DDBJ databases">
        <title>Genome sequence of Apiotrichum porosum DSM 27194.</title>
        <authorList>
            <person name="Aliyu H."/>
            <person name="Gorte O."/>
            <person name="Ochsenreither K."/>
        </authorList>
    </citation>
    <scope>NUCLEOTIDE SEQUENCE [LARGE SCALE GENOMIC DNA]</scope>
    <source>
        <strain evidence="12 13">DSM 27194</strain>
    </source>
</reference>
<dbReference type="GO" id="GO:0035267">
    <property type="term" value="C:NuA4 histone acetyltransferase complex"/>
    <property type="evidence" value="ECO:0007669"/>
    <property type="project" value="UniProtKB-UniRule"/>
</dbReference>
<comment type="function">
    <text evidence="9">Component of the NuA4 histone acetyltransferase complex which is involved in transcriptional activation of selected genes principally by acetylation of nucleosomal histone H4 and H2A. The NuA4 complex is also involved in DNA repair.</text>
</comment>
<evidence type="ECO:0000256" key="2">
    <source>
        <dbReference type="ARBA" id="ARBA00010916"/>
    </source>
</evidence>
<accession>A0A427XH97</accession>
<feature type="region of interest" description="Disordered" evidence="11">
    <location>
        <begin position="69"/>
        <end position="106"/>
    </location>
</feature>
<feature type="coiled-coil region" evidence="10">
    <location>
        <begin position="14"/>
        <end position="41"/>
    </location>
</feature>
<evidence type="ECO:0000313" key="12">
    <source>
        <dbReference type="EMBL" id="RSH78270.1"/>
    </source>
</evidence>
<name>A0A427XH97_9TREE</name>
<gene>
    <name evidence="12" type="ORF">EHS24_002735</name>
</gene>
<dbReference type="STRING" id="105984.A0A427XH97"/>
<evidence type="ECO:0000313" key="13">
    <source>
        <dbReference type="Proteomes" id="UP000279236"/>
    </source>
</evidence>
<dbReference type="RefSeq" id="XP_028473417.1">
    <property type="nucleotide sequence ID" value="XM_028618461.1"/>
</dbReference>
<keyword evidence="9" id="KW-0234">DNA repair</keyword>
<evidence type="ECO:0000256" key="5">
    <source>
        <dbReference type="ARBA" id="ARBA00023015"/>
    </source>
</evidence>
<feature type="compositionally biased region" description="Polar residues" evidence="11">
    <location>
        <begin position="92"/>
        <end position="106"/>
    </location>
</feature>
<sequence length="106" mass="11628">MSTQGPPADAKQAQAAALQEIEAAQRRKRALDMNLANVEATIWANEVSYLEDTTASGGNIIKGFESYLKPPTSSHSHHKRKVEATEDDRLFSGSSVSFHESMQSHQ</sequence>
<dbReference type="AlphaFoldDB" id="A0A427XH97"/>
<dbReference type="GO" id="GO:0006325">
    <property type="term" value="P:chromatin organization"/>
    <property type="evidence" value="ECO:0007669"/>
    <property type="project" value="UniProtKB-KW"/>
</dbReference>
<evidence type="ECO:0000256" key="10">
    <source>
        <dbReference type="SAM" id="Coils"/>
    </source>
</evidence>
<comment type="subunit">
    <text evidence="9">Component of the NuA4 histone acetyltransferase complex.</text>
</comment>
<protein>
    <recommendedName>
        <fullName evidence="3 9">Chromatin modification-related protein EAF6</fullName>
    </recommendedName>
</protein>
<evidence type="ECO:0000256" key="1">
    <source>
        <dbReference type="ARBA" id="ARBA00004123"/>
    </source>
</evidence>
<organism evidence="12 13">
    <name type="scientific">Apiotrichum porosum</name>
    <dbReference type="NCBI Taxonomy" id="105984"/>
    <lineage>
        <taxon>Eukaryota</taxon>
        <taxon>Fungi</taxon>
        <taxon>Dikarya</taxon>
        <taxon>Basidiomycota</taxon>
        <taxon>Agaricomycotina</taxon>
        <taxon>Tremellomycetes</taxon>
        <taxon>Trichosporonales</taxon>
        <taxon>Trichosporonaceae</taxon>
        <taxon>Apiotrichum</taxon>
    </lineage>
</organism>
<dbReference type="OrthoDB" id="440324at2759"/>
<comment type="similarity">
    <text evidence="2 9">Belongs to the EAF6 family.</text>
</comment>
<dbReference type="EMBL" id="RSCE01000013">
    <property type="protein sequence ID" value="RSH78270.1"/>
    <property type="molecule type" value="Genomic_DNA"/>
</dbReference>
<evidence type="ECO:0000256" key="9">
    <source>
        <dbReference type="RuleBase" id="RU368022"/>
    </source>
</evidence>
<dbReference type="GO" id="GO:0006281">
    <property type="term" value="P:DNA repair"/>
    <property type="evidence" value="ECO:0007669"/>
    <property type="project" value="UniProtKB-UniRule"/>
</dbReference>
<evidence type="ECO:0000256" key="3">
    <source>
        <dbReference type="ARBA" id="ARBA00018504"/>
    </source>
</evidence>
<keyword evidence="7 9" id="KW-0804">Transcription</keyword>
<keyword evidence="4 9" id="KW-0156">Chromatin regulator</keyword>
<comment type="caution">
    <text evidence="12">The sequence shown here is derived from an EMBL/GenBank/DDBJ whole genome shotgun (WGS) entry which is preliminary data.</text>
</comment>
<dbReference type="GO" id="GO:0005634">
    <property type="term" value="C:nucleus"/>
    <property type="evidence" value="ECO:0007669"/>
    <property type="project" value="UniProtKB-SubCell"/>
</dbReference>
<keyword evidence="9" id="KW-0227">DNA damage</keyword>
<evidence type="ECO:0000256" key="7">
    <source>
        <dbReference type="ARBA" id="ARBA00023163"/>
    </source>
</evidence>
<evidence type="ECO:0000256" key="11">
    <source>
        <dbReference type="SAM" id="MobiDB-lite"/>
    </source>
</evidence>
<evidence type="ECO:0000256" key="8">
    <source>
        <dbReference type="ARBA" id="ARBA00023242"/>
    </source>
</evidence>
<evidence type="ECO:0000256" key="6">
    <source>
        <dbReference type="ARBA" id="ARBA00023054"/>
    </source>
</evidence>
<dbReference type="Proteomes" id="UP000279236">
    <property type="component" value="Unassembled WGS sequence"/>
</dbReference>
<dbReference type="Pfam" id="PF09340">
    <property type="entry name" value="NuA4"/>
    <property type="match status" value="1"/>
</dbReference>
<dbReference type="GeneID" id="39587278"/>
<keyword evidence="13" id="KW-1185">Reference proteome</keyword>
<evidence type="ECO:0000256" key="4">
    <source>
        <dbReference type="ARBA" id="ARBA00022853"/>
    </source>
</evidence>